<organism evidence="2 3">
    <name type="scientific">Cordylochernes scorpioides</name>
    <dbReference type="NCBI Taxonomy" id="51811"/>
    <lineage>
        <taxon>Eukaryota</taxon>
        <taxon>Metazoa</taxon>
        <taxon>Ecdysozoa</taxon>
        <taxon>Arthropoda</taxon>
        <taxon>Chelicerata</taxon>
        <taxon>Arachnida</taxon>
        <taxon>Pseudoscorpiones</taxon>
        <taxon>Cheliferoidea</taxon>
        <taxon>Chernetidae</taxon>
        <taxon>Cordylochernes</taxon>
    </lineage>
</organism>
<name>A0ABY6LCW1_9ARAC</name>
<evidence type="ECO:0000313" key="2">
    <source>
        <dbReference type="EMBL" id="UYV77310.1"/>
    </source>
</evidence>
<evidence type="ECO:0000256" key="1">
    <source>
        <dbReference type="SAM" id="MobiDB-lite"/>
    </source>
</evidence>
<dbReference type="Proteomes" id="UP001235939">
    <property type="component" value="Chromosome 15"/>
</dbReference>
<feature type="compositionally biased region" description="Low complexity" evidence="1">
    <location>
        <begin position="135"/>
        <end position="146"/>
    </location>
</feature>
<protein>
    <submittedName>
        <fullName evidence="2">Uncharacterized protein</fullName>
    </submittedName>
</protein>
<feature type="region of interest" description="Disordered" evidence="1">
    <location>
        <begin position="107"/>
        <end position="163"/>
    </location>
</feature>
<sequence length="269" mass="30383">MSGKKVRWSEQVKKLPYLDEDASEAQTDSGNLADNTTSTLDGLPGCMLDNTCLRWNPIDMYSEDQVLTILEGYTLKNEGEGKTKEGFWFDNLIELLGIRRTKENFSEEDPGLPFGTDFGMSSDIDTHSRGENGGARESAAARSSRALTKGTTGFRQEPRASLSSDNHGMAVASMLCDSAEKLGKNDFMSRREKREERLPTFPTLSGDKKEEEERLFDNQMRSSVPLLAFQKTKIWYPMSLKLDNLLHYSPQCIRPQQLIKKLLNNKNPR</sequence>
<accession>A0ABY6LCW1</accession>
<feature type="region of interest" description="Disordered" evidence="1">
    <location>
        <begin position="190"/>
        <end position="212"/>
    </location>
</feature>
<reference evidence="2 3" key="1">
    <citation type="submission" date="2022-01" db="EMBL/GenBank/DDBJ databases">
        <title>A chromosomal length assembly of Cordylochernes scorpioides.</title>
        <authorList>
            <person name="Zeh D."/>
            <person name="Zeh J."/>
        </authorList>
    </citation>
    <scope>NUCLEOTIDE SEQUENCE [LARGE SCALE GENOMIC DNA]</scope>
    <source>
        <strain evidence="2">IN4F17</strain>
        <tissue evidence="2">Whole Body</tissue>
    </source>
</reference>
<keyword evidence="3" id="KW-1185">Reference proteome</keyword>
<evidence type="ECO:0000313" key="3">
    <source>
        <dbReference type="Proteomes" id="UP001235939"/>
    </source>
</evidence>
<proteinExistence type="predicted"/>
<gene>
    <name evidence="2" type="ORF">LAZ67_15000462</name>
</gene>
<dbReference type="EMBL" id="CP092877">
    <property type="protein sequence ID" value="UYV77310.1"/>
    <property type="molecule type" value="Genomic_DNA"/>
</dbReference>